<reference evidence="2 3" key="1">
    <citation type="submission" date="2017-09" db="EMBL/GenBank/DDBJ databases">
        <title>Sequencing the genomes of two abundant thermophiles in Great Basin hot springs: Thermocrinis jamiesonii and novel Chloroflexi Thermoflexus hugenholtzii.</title>
        <authorList>
            <person name="Hedlund B."/>
        </authorList>
    </citation>
    <scope>NUCLEOTIDE SEQUENCE [LARGE SCALE GENOMIC DNA]</scope>
    <source>
        <strain evidence="2 3">G233</strain>
    </source>
</reference>
<protein>
    <submittedName>
        <fullName evidence="2">Uncharacterized protein</fullName>
    </submittedName>
</protein>
<evidence type="ECO:0000256" key="1">
    <source>
        <dbReference type="SAM" id="Phobius"/>
    </source>
</evidence>
<proteinExistence type="predicted"/>
<keyword evidence="1" id="KW-0812">Transmembrane</keyword>
<feature type="transmembrane region" description="Helical" evidence="1">
    <location>
        <begin position="14"/>
        <end position="39"/>
    </location>
</feature>
<dbReference type="EMBL" id="PDJQ01000001">
    <property type="protein sequence ID" value="PFG72987.1"/>
    <property type="molecule type" value="Genomic_DNA"/>
</dbReference>
<name>A0A2A9HAK4_TEPT2</name>
<accession>A0A2A9HAK4</accession>
<comment type="caution">
    <text evidence="2">The sequence shown here is derived from an EMBL/GenBank/DDBJ whole genome shotgun (WGS) entry which is preliminary data.</text>
</comment>
<sequence>MIEHDDLPSPRPPVFLGCFTALAVLVFLFGVGSCLVVYWESGADTGKVRLELAEAYGPGTVQFVGAHNLYIARLPGGAFLALADLDAANRANPARRCRVYPIPAADPALPALLDRYRGRLSTEARGSTLLFREDCYGALYDFTGIRIDADGPNLDRYPTSIDADGYLVVDTSRRTCTARSGADEAVERPCTAR</sequence>
<keyword evidence="3" id="KW-1185">Reference proteome</keyword>
<evidence type="ECO:0000313" key="3">
    <source>
        <dbReference type="Proteomes" id="UP000223071"/>
    </source>
</evidence>
<keyword evidence="1" id="KW-1133">Transmembrane helix</keyword>
<keyword evidence="1" id="KW-0472">Membrane</keyword>
<dbReference type="RefSeq" id="WP_165772406.1">
    <property type="nucleotide sequence ID" value="NZ_PDJQ01000001.1"/>
</dbReference>
<organism evidence="2 3">
    <name type="scientific">Tepidiforma thermophila (strain KCTC 52669 / CGMCC 1.13589 / G233)</name>
    <dbReference type="NCBI Taxonomy" id="2761530"/>
    <lineage>
        <taxon>Bacteria</taxon>
        <taxon>Bacillati</taxon>
        <taxon>Chloroflexota</taxon>
        <taxon>Tepidiformia</taxon>
        <taxon>Tepidiformales</taxon>
        <taxon>Tepidiformaceae</taxon>
        <taxon>Tepidiforma</taxon>
    </lineage>
</organism>
<dbReference type="AlphaFoldDB" id="A0A2A9HAK4"/>
<evidence type="ECO:0000313" key="2">
    <source>
        <dbReference type="EMBL" id="PFG72987.1"/>
    </source>
</evidence>
<gene>
    <name evidence="2" type="ORF">A9A59_0180</name>
</gene>
<dbReference type="Proteomes" id="UP000223071">
    <property type="component" value="Unassembled WGS sequence"/>
</dbReference>